<keyword evidence="1" id="KW-1133">Transmembrane helix</keyword>
<name>A0A0C3DUV2_9AGAM</name>
<reference evidence="2 3" key="1">
    <citation type="submission" date="2014-04" db="EMBL/GenBank/DDBJ databases">
        <authorList>
            <consortium name="DOE Joint Genome Institute"/>
            <person name="Kuo A."/>
            <person name="Kohler A."/>
            <person name="Nagy L.G."/>
            <person name="Floudas D."/>
            <person name="Copeland A."/>
            <person name="Barry K.W."/>
            <person name="Cichocki N."/>
            <person name="Veneault-Fourrey C."/>
            <person name="LaButti K."/>
            <person name="Lindquist E.A."/>
            <person name="Lipzen A."/>
            <person name="Lundell T."/>
            <person name="Morin E."/>
            <person name="Murat C."/>
            <person name="Sun H."/>
            <person name="Tunlid A."/>
            <person name="Henrissat B."/>
            <person name="Grigoriev I.V."/>
            <person name="Hibbett D.S."/>
            <person name="Martin F."/>
            <person name="Nordberg H.P."/>
            <person name="Cantor M.N."/>
            <person name="Hua S.X."/>
        </authorList>
    </citation>
    <scope>NUCLEOTIDE SEQUENCE [LARGE SCALE GENOMIC DNA]</scope>
    <source>
        <strain evidence="2 3">Foug A</strain>
    </source>
</reference>
<proteinExistence type="predicted"/>
<sequence length="68" mass="7043">MATATPTPVAAAVVVVPAVLVLSVAMTVLVNVVPMALHACRTPIIAHIEVQAPPSISFEQDNIVSFSH</sequence>
<keyword evidence="1" id="KW-0472">Membrane</keyword>
<dbReference type="HOGENOM" id="CLU_2795466_0_0_1"/>
<dbReference type="Proteomes" id="UP000053989">
    <property type="component" value="Unassembled WGS sequence"/>
</dbReference>
<gene>
    <name evidence="2" type="ORF">SCLCIDRAFT_1217389</name>
</gene>
<organism evidence="2 3">
    <name type="scientific">Scleroderma citrinum Foug A</name>
    <dbReference type="NCBI Taxonomy" id="1036808"/>
    <lineage>
        <taxon>Eukaryota</taxon>
        <taxon>Fungi</taxon>
        <taxon>Dikarya</taxon>
        <taxon>Basidiomycota</taxon>
        <taxon>Agaricomycotina</taxon>
        <taxon>Agaricomycetes</taxon>
        <taxon>Agaricomycetidae</taxon>
        <taxon>Boletales</taxon>
        <taxon>Sclerodermatineae</taxon>
        <taxon>Sclerodermataceae</taxon>
        <taxon>Scleroderma</taxon>
    </lineage>
</organism>
<evidence type="ECO:0000313" key="2">
    <source>
        <dbReference type="EMBL" id="KIM59944.1"/>
    </source>
</evidence>
<keyword evidence="3" id="KW-1185">Reference proteome</keyword>
<dbReference type="InParanoid" id="A0A0C3DUV2"/>
<feature type="transmembrane region" description="Helical" evidence="1">
    <location>
        <begin position="12"/>
        <end position="33"/>
    </location>
</feature>
<evidence type="ECO:0000313" key="3">
    <source>
        <dbReference type="Proteomes" id="UP000053989"/>
    </source>
</evidence>
<protein>
    <submittedName>
        <fullName evidence="2">Uncharacterized protein</fullName>
    </submittedName>
</protein>
<keyword evidence="1" id="KW-0812">Transmembrane</keyword>
<reference evidence="3" key="2">
    <citation type="submission" date="2015-01" db="EMBL/GenBank/DDBJ databases">
        <title>Evolutionary Origins and Diversification of the Mycorrhizal Mutualists.</title>
        <authorList>
            <consortium name="DOE Joint Genome Institute"/>
            <consortium name="Mycorrhizal Genomics Consortium"/>
            <person name="Kohler A."/>
            <person name="Kuo A."/>
            <person name="Nagy L.G."/>
            <person name="Floudas D."/>
            <person name="Copeland A."/>
            <person name="Barry K.W."/>
            <person name="Cichocki N."/>
            <person name="Veneault-Fourrey C."/>
            <person name="LaButti K."/>
            <person name="Lindquist E.A."/>
            <person name="Lipzen A."/>
            <person name="Lundell T."/>
            <person name="Morin E."/>
            <person name="Murat C."/>
            <person name="Riley R."/>
            <person name="Ohm R."/>
            <person name="Sun H."/>
            <person name="Tunlid A."/>
            <person name="Henrissat B."/>
            <person name="Grigoriev I.V."/>
            <person name="Hibbett D.S."/>
            <person name="Martin F."/>
        </authorList>
    </citation>
    <scope>NUCLEOTIDE SEQUENCE [LARGE SCALE GENOMIC DNA]</scope>
    <source>
        <strain evidence="3">Foug A</strain>
    </source>
</reference>
<evidence type="ECO:0000256" key="1">
    <source>
        <dbReference type="SAM" id="Phobius"/>
    </source>
</evidence>
<dbReference type="AlphaFoldDB" id="A0A0C3DUV2"/>
<accession>A0A0C3DUV2</accession>
<dbReference type="EMBL" id="KN822068">
    <property type="protein sequence ID" value="KIM59944.1"/>
    <property type="molecule type" value="Genomic_DNA"/>
</dbReference>